<keyword evidence="3 6" id="KW-0812">Transmembrane</keyword>
<dbReference type="Proteomes" id="UP001278766">
    <property type="component" value="Unassembled WGS sequence"/>
</dbReference>
<name>A0AAE0HQD3_9PEZI</name>
<dbReference type="Gene3D" id="1.20.1260.100">
    <property type="entry name" value="TspO/MBR protein"/>
    <property type="match status" value="1"/>
</dbReference>
<dbReference type="PANTHER" id="PTHR10057">
    <property type="entry name" value="PERIPHERAL-TYPE BENZODIAZEPINE RECEPTOR"/>
    <property type="match status" value="1"/>
</dbReference>
<comment type="similarity">
    <text evidence="2">Belongs to the TspO/BZRP family.</text>
</comment>
<evidence type="ECO:0000256" key="5">
    <source>
        <dbReference type="ARBA" id="ARBA00023136"/>
    </source>
</evidence>
<feature type="transmembrane region" description="Helical" evidence="6">
    <location>
        <begin position="150"/>
        <end position="170"/>
    </location>
</feature>
<evidence type="ECO:0000256" key="2">
    <source>
        <dbReference type="ARBA" id="ARBA00007524"/>
    </source>
</evidence>
<feature type="transmembrane region" description="Helical" evidence="6">
    <location>
        <begin position="13"/>
        <end position="36"/>
    </location>
</feature>
<keyword evidence="5 6" id="KW-0472">Membrane</keyword>
<protein>
    <submittedName>
        <fullName evidence="7">TspO/MBR family-domain-containing protein</fullName>
    </submittedName>
</protein>
<feature type="transmembrane region" description="Helical" evidence="6">
    <location>
        <begin position="123"/>
        <end position="143"/>
    </location>
</feature>
<evidence type="ECO:0000313" key="7">
    <source>
        <dbReference type="EMBL" id="KAK3300462.1"/>
    </source>
</evidence>
<dbReference type="RefSeq" id="XP_062663976.1">
    <property type="nucleotide sequence ID" value="XM_062802049.1"/>
</dbReference>
<dbReference type="CDD" id="cd15904">
    <property type="entry name" value="TSPO_MBR"/>
    <property type="match status" value="1"/>
</dbReference>
<reference evidence="7" key="1">
    <citation type="journal article" date="2023" name="Mol. Phylogenet. Evol.">
        <title>Genome-scale phylogeny and comparative genomics of the fungal order Sordariales.</title>
        <authorList>
            <person name="Hensen N."/>
            <person name="Bonometti L."/>
            <person name="Westerberg I."/>
            <person name="Brannstrom I.O."/>
            <person name="Guillou S."/>
            <person name="Cros-Aarteil S."/>
            <person name="Calhoun S."/>
            <person name="Haridas S."/>
            <person name="Kuo A."/>
            <person name="Mondo S."/>
            <person name="Pangilinan J."/>
            <person name="Riley R."/>
            <person name="LaButti K."/>
            <person name="Andreopoulos B."/>
            <person name="Lipzen A."/>
            <person name="Chen C."/>
            <person name="Yan M."/>
            <person name="Daum C."/>
            <person name="Ng V."/>
            <person name="Clum A."/>
            <person name="Steindorff A."/>
            <person name="Ohm R.A."/>
            <person name="Martin F."/>
            <person name="Silar P."/>
            <person name="Natvig D.O."/>
            <person name="Lalanne C."/>
            <person name="Gautier V."/>
            <person name="Ament-Velasquez S.L."/>
            <person name="Kruys A."/>
            <person name="Hutchinson M.I."/>
            <person name="Powell A.J."/>
            <person name="Barry K."/>
            <person name="Miller A.N."/>
            <person name="Grigoriev I.V."/>
            <person name="Debuchy R."/>
            <person name="Gladieux P."/>
            <person name="Hiltunen Thoren M."/>
            <person name="Johannesson H."/>
        </authorList>
    </citation>
    <scope>NUCLEOTIDE SEQUENCE</scope>
    <source>
        <strain evidence="7">CBS 168.71</strain>
    </source>
</reference>
<evidence type="ECO:0000256" key="4">
    <source>
        <dbReference type="ARBA" id="ARBA00022989"/>
    </source>
</evidence>
<dbReference type="GO" id="GO:0033013">
    <property type="term" value="P:tetrapyrrole metabolic process"/>
    <property type="evidence" value="ECO:0007669"/>
    <property type="project" value="UniProtKB-ARBA"/>
</dbReference>
<dbReference type="PANTHER" id="PTHR10057:SF0">
    <property type="entry name" value="TRANSLOCATOR PROTEIN"/>
    <property type="match status" value="1"/>
</dbReference>
<evidence type="ECO:0000256" key="6">
    <source>
        <dbReference type="SAM" id="Phobius"/>
    </source>
</evidence>
<proteinExistence type="inferred from homology"/>
<evidence type="ECO:0000256" key="1">
    <source>
        <dbReference type="ARBA" id="ARBA00004141"/>
    </source>
</evidence>
<dbReference type="EMBL" id="JAUEPN010000001">
    <property type="protein sequence ID" value="KAK3300462.1"/>
    <property type="molecule type" value="Genomic_DNA"/>
</dbReference>
<evidence type="ECO:0000313" key="8">
    <source>
        <dbReference type="Proteomes" id="UP001278766"/>
    </source>
</evidence>
<dbReference type="InterPro" id="IPR004307">
    <property type="entry name" value="TspO_MBR"/>
</dbReference>
<organism evidence="7 8">
    <name type="scientific">Chaetomium fimeti</name>
    <dbReference type="NCBI Taxonomy" id="1854472"/>
    <lineage>
        <taxon>Eukaryota</taxon>
        <taxon>Fungi</taxon>
        <taxon>Dikarya</taxon>
        <taxon>Ascomycota</taxon>
        <taxon>Pezizomycotina</taxon>
        <taxon>Sordariomycetes</taxon>
        <taxon>Sordariomycetidae</taxon>
        <taxon>Sordariales</taxon>
        <taxon>Chaetomiaceae</taxon>
        <taxon>Chaetomium</taxon>
    </lineage>
</organism>
<accession>A0AAE0HQD3</accession>
<dbReference type="AlphaFoldDB" id="A0AAE0HQD3"/>
<dbReference type="Pfam" id="PF03073">
    <property type="entry name" value="TspO_MBR"/>
    <property type="match status" value="1"/>
</dbReference>
<sequence>MTTYIPSLTLPEAVFGSLPVSILLPIALGSAVGYSTRPATDRRESLKLKQPPLRPPASVFPPVWTALYGVMGYAAHRAVYLGTSPVNTTDTILAARQGATLYTIQLGLNLAWMPLFYGLNQPILATVDAAALFGINSYLAWLWGTRVDEIAGWLQVPYVAWLGFATYLSFGTGYLNGWDLSPIVGGKGKGRGEGKKGRGEGKKNA</sequence>
<comment type="caution">
    <text evidence="7">The sequence shown here is derived from an EMBL/GenBank/DDBJ whole genome shotgun (WGS) entry which is preliminary data.</text>
</comment>
<comment type="subcellular location">
    <subcellularLocation>
        <location evidence="1">Membrane</location>
        <topology evidence="1">Multi-pass membrane protein</topology>
    </subcellularLocation>
</comment>
<reference evidence="7" key="2">
    <citation type="submission" date="2023-06" db="EMBL/GenBank/DDBJ databases">
        <authorList>
            <consortium name="Lawrence Berkeley National Laboratory"/>
            <person name="Haridas S."/>
            <person name="Hensen N."/>
            <person name="Bonometti L."/>
            <person name="Westerberg I."/>
            <person name="Brannstrom I.O."/>
            <person name="Guillou S."/>
            <person name="Cros-Aarteil S."/>
            <person name="Calhoun S."/>
            <person name="Kuo A."/>
            <person name="Mondo S."/>
            <person name="Pangilinan J."/>
            <person name="Riley R."/>
            <person name="Labutti K."/>
            <person name="Andreopoulos B."/>
            <person name="Lipzen A."/>
            <person name="Chen C."/>
            <person name="Yanf M."/>
            <person name="Daum C."/>
            <person name="Ng V."/>
            <person name="Clum A."/>
            <person name="Steindorff A."/>
            <person name="Ohm R."/>
            <person name="Martin F."/>
            <person name="Silar P."/>
            <person name="Natvig D."/>
            <person name="Lalanne C."/>
            <person name="Gautier V."/>
            <person name="Ament-Velasquez S.L."/>
            <person name="Kruys A."/>
            <person name="Hutchinson M.I."/>
            <person name="Powell A.J."/>
            <person name="Barry K."/>
            <person name="Miller A.N."/>
            <person name="Grigoriev I.V."/>
            <person name="Debuchy R."/>
            <person name="Gladieux P."/>
            <person name="Thoren M.H."/>
            <person name="Johannesson H."/>
        </authorList>
    </citation>
    <scope>NUCLEOTIDE SEQUENCE</scope>
    <source>
        <strain evidence="7">CBS 168.71</strain>
    </source>
</reference>
<keyword evidence="8" id="KW-1185">Reference proteome</keyword>
<evidence type="ECO:0000256" key="3">
    <source>
        <dbReference type="ARBA" id="ARBA00022692"/>
    </source>
</evidence>
<dbReference type="FunFam" id="1.20.1260.100:FF:000001">
    <property type="entry name" value="translocator protein 2"/>
    <property type="match status" value="1"/>
</dbReference>
<gene>
    <name evidence="7" type="ORF">B0H64DRAFT_369715</name>
</gene>
<dbReference type="InterPro" id="IPR038330">
    <property type="entry name" value="TspO/MBR-related_sf"/>
</dbReference>
<dbReference type="GeneID" id="87838997"/>
<feature type="transmembrane region" description="Helical" evidence="6">
    <location>
        <begin position="57"/>
        <end position="75"/>
    </location>
</feature>
<dbReference type="GO" id="GO:0005741">
    <property type="term" value="C:mitochondrial outer membrane"/>
    <property type="evidence" value="ECO:0007669"/>
    <property type="project" value="TreeGrafter"/>
</dbReference>
<keyword evidence="4 6" id="KW-1133">Transmembrane helix</keyword>